<dbReference type="Pfam" id="PF22387">
    <property type="entry name" value="PhiCb5_coat"/>
    <property type="match status" value="1"/>
</dbReference>
<proteinExistence type="predicted"/>
<protein>
    <submittedName>
        <fullName evidence="1">Coat protein</fullName>
    </submittedName>
</protein>
<sequence>MLANTLTVTINAVAKVLTRVNQDSYSSEYRLKTATESLVLKVRNTTEKYQGYMYDRHNVDLSWIINATAALPQYHYSASQTFRTRTETGDPTTLVQTVAGLATLVNAQAASIAQNES</sequence>
<organism evidence="1 2">
    <name type="scientific">ssRNA phage SRR7976310_17</name>
    <dbReference type="NCBI Taxonomy" id="2786679"/>
    <lineage>
        <taxon>Viruses</taxon>
        <taxon>Riboviria</taxon>
        <taxon>Orthornavirae</taxon>
        <taxon>Lenarviricota</taxon>
        <taxon>Leviviricetes</taxon>
        <taxon>Timlovirales</taxon>
        <taxon>Steitzviridae</taxon>
        <taxon>Ashcevirus</taxon>
        <taxon>Ashcevirus caenenecus</taxon>
    </lineage>
</organism>
<gene>
    <name evidence="1" type="primary">SRR7976310_17_2</name>
</gene>
<keyword evidence="2" id="KW-1185">Reference proteome</keyword>
<accession>A0A8S5L5K8</accession>
<dbReference type="InterPro" id="IPR054457">
    <property type="entry name" value="PhiCb5_coat"/>
</dbReference>
<dbReference type="Proteomes" id="UP000683018">
    <property type="component" value="Segment"/>
</dbReference>
<evidence type="ECO:0000313" key="2">
    <source>
        <dbReference type="Proteomes" id="UP000683018"/>
    </source>
</evidence>
<dbReference type="KEGG" id="vg:80399642"/>
<keyword evidence="1" id="KW-0946">Virion</keyword>
<dbReference type="EMBL" id="BK014187">
    <property type="protein sequence ID" value="DAD52725.1"/>
    <property type="molecule type" value="Genomic_RNA"/>
</dbReference>
<name>A0A8S5L5K8_9VIRU</name>
<keyword evidence="1" id="KW-0167">Capsid protein</keyword>
<evidence type="ECO:0000313" key="1">
    <source>
        <dbReference type="EMBL" id="DAD52725.1"/>
    </source>
</evidence>
<dbReference type="Gene3D" id="2.40.160.220">
    <property type="match status" value="1"/>
</dbReference>
<dbReference type="GO" id="GO:0019028">
    <property type="term" value="C:viral capsid"/>
    <property type="evidence" value="ECO:0007669"/>
    <property type="project" value="UniProtKB-KW"/>
</dbReference>
<dbReference type="RefSeq" id="YP_010770349.1">
    <property type="nucleotide sequence ID" value="NC_074241.1"/>
</dbReference>
<reference evidence="1" key="1">
    <citation type="submission" date="2020-09" db="EMBL/GenBank/DDBJ databases">
        <title>Leviviricetes taxonomy.</title>
        <authorList>
            <person name="Stockdale S.R."/>
            <person name="Callanan J."/>
            <person name="Adriaenssens E.M."/>
            <person name="Kuhn J.H."/>
            <person name="Rumnieks J."/>
            <person name="Shkoporov A."/>
            <person name="Draper L.A."/>
            <person name="Ross P."/>
            <person name="Hill C."/>
        </authorList>
    </citation>
    <scope>NUCLEOTIDE SEQUENCE</scope>
</reference>
<dbReference type="GeneID" id="80399642"/>